<dbReference type="InterPro" id="IPR023214">
    <property type="entry name" value="HAD_sf"/>
</dbReference>
<dbReference type="InterPro" id="IPR023198">
    <property type="entry name" value="PGP-like_dom2"/>
</dbReference>
<dbReference type="Gene3D" id="1.10.150.240">
    <property type="entry name" value="Putative phosphatase, domain 2"/>
    <property type="match status" value="1"/>
</dbReference>
<sequence>MKNILFDLDGTIINSEEGITNCIRYVLDFWGIKQPPQQELLCFIGPPLKESFQKKYGFDEEKAIQSVVKYRERFDREGIFECELYAGVAELIQELHGKGYHLAVASSKPETACQRIIEHFHLETYFDGVYGAALDGSISTKKQVLEHVFKENGMKREDTILIGDTKFDAIGAKEAEIPCIGVTYGFGTAEELKKAGAVFICDSAKEVADYIETL</sequence>
<dbReference type="PANTHER" id="PTHR43434">
    <property type="entry name" value="PHOSPHOGLYCOLATE PHOSPHATASE"/>
    <property type="match status" value="1"/>
</dbReference>
<dbReference type="GO" id="GO:0016787">
    <property type="term" value="F:hydrolase activity"/>
    <property type="evidence" value="ECO:0007669"/>
    <property type="project" value="UniProtKB-KW"/>
</dbReference>
<dbReference type="InterPro" id="IPR041492">
    <property type="entry name" value="HAD_2"/>
</dbReference>
<keyword evidence="2" id="KW-1185">Reference proteome</keyword>
<accession>A0A923LQR5</accession>
<dbReference type="FunFam" id="3.40.50.1000:FF:000022">
    <property type="entry name" value="Phosphoglycolate phosphatase"/>
    <property type="match status" value="1"/>
</dbReference>
<evidence type="ECO:0000313" key="2">
    <source>
        <dbReference type="Proteomes" id="UP000606720"/>
    </source>
</evidence>
<comment type="caution">
    <text evidence="1">The sequence shown here is derived from an EMBL/GenBank/DDBJ whole genome shotgun (WGS) entry which is preliminary data.</text>
</comment>
<keyword evidence="1" id="KW-0378">Hydrolase</keyword>
<dbReference type="PANTHER" id="PTHR43434:SF20">
    <property type="entry name" value="5'-NUCLEOTIDASE"/>
    <property type="match status" value="1"/>
</dbReference>
<protein>
    <submittedName>
        <fullName evidence="1">HAD hydrolase-like protein</fullName>
    </submittedName>
</protein>
<dbReference type="Pfam" id="PF13419">
    <property type="entry name" value="HAD_2"/>
    <property type="match status" value="1"/>
</dbReference>
<dbReference type="SUPFAM" id="SSF56784">
    <property type="entry name" value="HAD-like"/>
    <property type="match status" value="1"/>
</dbReference>
<name>A0A923LQR5_9FIRM</name>
<proteinExistence type="predicted"/>
<dbReference type="Gene3D" id="3.40.50.1000">
    <property type="entry name" value="HAD superfamily/HAD-like"/>
    <property type="match status" value="1"/>
</dbReference>
<dbReference type="AlphaFoldDB" id="A0A923LQR5"/>
<reference evidence="1" key="1">
    <citation type="submission" date="2020-08" db="EMBL/GenBank/DDBJ databases">
        <title>Genome public.</title>
        <authorList>
            <person name="Liu C."/>
            <person name="Sun Q."/>
        </authorList>
    </citation>
    <scope>NUCLEOTIDE SEQUENCE</scope>
    <source>
        <strain evidence="1">BX1005</strain>
    </source>
</reference>
<gene>
    <name evidence="1" type="ORF">H8S17_10400</name>
</gene>
<dbReference type="GO" id="GO:0005829">
    <property type="term" value="C:cytosol"/>
    <property type="evidence" value="ECO:0007669"/>
    <property type="project" value="TreeGrafter"/>
</dbReference>
<dbReference type="GO" id="GO:0004713">
    <property type="term" value="F:protein tyrosine kinase activity"/>
    <property type="evidence" value="ECO:0007669"/>
    <property type="project" value="TreeGrafter"/>
</dbReference>
<evidence type="ECO:0000313" key="1">
    <source>
        <dbReference type="EMBL" id="MBC5714615.1"/>
    </source>
</evidence>
<dbReference type="InterPro" id="IPR050155">
    <property type="entry name" value="HAD-like_hydrolase_sf"/>
</dbReference>
<dbReference type="Proteomes" id="UP000606720">
    <property type="component" value="Unassembled WGS sequence"/>
</dbReference>
<dbReference type="RefSeq" id="WP_186867259.1">
    <property type="nucleotide sequence ID" value="NZ_JACOPH010000008.1"/>
</dbReference>
<organism evidence="1 2">
    <name type="scientific">Roseburia zhanii</name>
    <dbReference type="NCBI Taxonomy" id="2763064"/>
    <lineage>
        <taxon>Bacteria</taxon>
        <taxon>Bacillati</taxon>
        <taxon>Bacillota</taxon>
        <taxon>Clostridia</taxon>
        <taxon>Lachnospirales</taxon>
        <taxon>Lachnospiraceae</taxon>
        <taxon>Roseburia</taxon>
    </lineage>
</organism>
<dbReference type="EMBL" id="JACOPH010000008">
    <property type="protein sequence ID" value="MBC5714615.1"/>
    <property type="molecule type" value="Genomic_DNA"/>
</dbReference>
<dbReference type="InterPro" id="IPR036412">
    <property type="entry name" value="HAD-like_sf"/>
</dbReference>